<protein>
    <recommendedName>
        <fullName evidence="2">DUF4062 domain-containing protein</fullName>
    </recommendedName>
</protein>
<feature type="compositionally biased region" description="Basic and acidic residues" evidence="1">
    <location>
        <begin position="201"/>
        <end position="211"/>
    </location>
</feature>
<feature type="region of interest" description="Disordered" evidence="1">
    <location>
        <begin position="190"/>
        <end position="211"/>
    </location>
</feature>
<organism evidence="3 4">
    <name type="scientific">Pseudoalteromonas fuliginea</name>
    <dbReference type="NCBI Taxonomy" id="1872678"/>
    <lineage>
        <taxon>Bacteria</taxon>
        <taxon>Pseudomonadati</taxon>
        <taxon>Pseudomonadota</taxon>
        <taxon>Gammaproteobacteria</taxon>
        <taxon>Alteromonadales</taxon>
        <taxon>Pseudoalteromonadaceae</taxon>
        <taxon>Pseudoalteromonas</taxon>
    </lineage>
</organism>
<feature type="domain" description="DUF4062" evidence="2">
    <location>
        <begin position="6"/>
        <end position="88"/>
    </location>
</feature>
<evidence type="ECO:0000313" key="3">
    <source>
        <dbReference type="EMBL" id="KDC52452.1"/>
    </source>
</evidence>
<dbReference type="Pfam" id="PF13271">
    <property type="entry name" value="DUF4062"/>
    <property type="match status" value="1"/>
</dbReference>
<dbReference type="AlphaFoldDB" id="A0ABD3YBZ4"/>
<proteinExistence type="predicted"/>
<gene>
    <name evidence="3" type="ORF">DC53_04965</name>
</gene>
<reference evidence="3 4" key="1">
    <citation type="submission" date="2014-04" db="EMBL/GenBank/DDBJ databases">
        <title>Pseudoalteromonas galatheae sp. nov., isolated from a deep-sea polychaete near Canal Concepcion, Chile.</title>
        <authorList>
            <person name="Machado H.R."/>
            <person name="Gram L."/>
            <person name="Vynne N.G."/>
        </authorList>
    </citation>
    <scope>NUCLEOTIDE SEQUENCE [LARGE SCALE GENOMIC DNA]</scope>
    <source>
        <strain evidence="3 4">KMM216</strain>
    </source>
</reference>
<accession>A0ABD3YBZ4</accession>
<dbReference type="InterPro" id="IPR025139">
    <property type="entry name" value="DUF4062"/>
</dbReference>
<dbReference type="Proteomes" id="UP000027154">
    <property type="component" value="Unassembled WGS sequence"/>
</dbReference>
<sequence>MKKRLQVFVSSTYLDLVPERQAAVSAILKSGHIPAGMELFTAGDQSQWSIIKRWIDESDVYMLILGGRYGSVEPDSGLSYTELEYNYALDIGKPLFAVVINDNALDEKIKKVGASVFEKDHPVELKAFKQKVLSNMSSFYEDEKDIRLCVLESLPEIAATRELDGWISGAEVPDTKSLVDEITRLTKENRELTNEMGSLQDKLKNAPSSKEDSSNEELALILKSIEIDFPKAMEQPKMNLFAALMWLKDHLITGVTNQHGTDDLTMFVYQNILPKLQIHNLVINEKVASVKYRRFSLTKQGQEFLAYIEKKQILKNRT</sequence>
<name>A0ABD3YBZ4_9GAMM</name>
<evidence type="ECO:0000256" key="1">
    <source>
        <dbReference type="SAM" id="MobiDB-lite"/>
    </source>
</evidence>
<comment type="caution">
    <text evidence="3">The sequence shown here is derived from an EMBL/GenBank/DDBJ whole genome shotgun (WGS) entry which is preliminary data.</text>
</comment>
<dbReference type="EMBL" id="JJNZ01000013">
    <property type="protein sequence ID" value="KDC52452.1"/>
    <property type="molecule type" value="Genomic_DNA"/>
</dbReference>
<dbReference type="RefSeq" id="WP_007375470.1">
    <property type="nucleotide sequence ID" value="NZ_JJNZ01000013.1"/>
</dbReference>
<evidence type="ECO:0000313" key="4">
    <source>
        <dbReference type="Proteomes" id="UP000027154"/>
    </source>
</evidence>
<evidence type="ECO:0000259" key="2">
    <source>
        <dbReference type="Pfam" id="PF13271"/>
    </source>
</evidence>